<dbReference type="EMBL" id="OU893339">
    <property type="protein sequence ID" value="CAG9795900.1"/>
    <property type="molecule type" value="Genomic_DNA"/>
</dbReference>
<dbReference type="Pfam" id="PF00135">
    <property type="entry name" value="COesterase"/>
    <property type="match status" value="1"/>
</dbReference>
<dbReference type="PANTHER" id="PTHR43142">
    <property type="entry name" value="CARBOXYLIC ESTER HYDROLASE"/>
    <property type="match status" value="1"/>
</dbReference>
<accession>A0A9N9RG08</accession>
<name>A0A9N9RG08_9NEOP</name>
<sequence length="482" mass="53974">MYIFSYLLVIICLVNILLAQIIKQNVKVKTSEGTVIGFKENDSNYYGFYGVPYGGKSSGEYRFKEAPPPSKYEELIANKTDILCAQPSPTGMIGVEDCLTLNIFTKDVNITKPVIVWLGGEDYSETISVKNYLYKSFVDNDIVLIDVNYRLSIFGFLCLGVEEAPGNAGLKDVMQALKWIQNNIKAFGGDPNNIILLGHGSGAALVDLVTLSKHSNNLISKAIAISGSALSPWAVAYDPVSYAKSLSANLGIRLEDKNLIAKTLKATDAKKLTENINTFKFTNQSVLFAPCIENVKLKGWFLDDAPITLLKRKDYKPIPYIAGFVDKEGTIKIKEALNDNWFPRMQENFTHFLPIDLTFTDEHTKDNISRYIRKSYFGNDMISNSTIESFLDYESDSLIKYPILKSVKERAKASKNSTWLFTFYYEGDQNNGWNNDGVHLKGVGHGAILDYIFDNVKSDTVNLQAKQSLVRRIVTFVKTGYV</sequence>
<dbReference type="GO" id="GO:0052689">
    <property type="term" value="F:carboxylic ester hydrolase activity"/>
    <property type="evidence" value="ECO:0007669"/>
    <property type="project" value="UniProtKB-KW"/>
</dbReference>
<gene>
    <name evidence="7" type="ORF">DIATSA_LOCUS13131</name>
</gene>
<evidence type="ECO:0000313" key="7">
    <source>
        <dbReference type="EMBL" id="CAG9795900.1"/>
    </source>
</evidence>
<protein>
    <recommendedName>
        <fullName evidence="6">Carboxylesterase type B domain-containing protein</fullName>
    </recommendedName>
</protein>
<evidence type="ECO:0000256" key="3">
    <source>
        <dbReference type="ARBA" id="ARBA00022801"/>
    </source>
</evidence>
<reference evidence="7" key="2">
    <citation type="submission" date="2022-10" db="EMBL/GenBank/DDBJ databases">
        <authorList>
            <consortium name="ENA_rothamsted_submissions"/>
            <consortium name="culmorum"/>
            <person name="King R."/>
        </authorList>
    </citation>
    <scope>NUCLEOTIDE SEQUENCE</scope>
</reference>
<dbReference type="Proteomes" id="UP001153714">
    <property type="component" value="Chromosome 8"/>
</dbReference>
<reference evidence="7" key="1">
    <citation type="submission" date="2021-12" db="EMBL/GenBank/DDBJ databases">
        <authorList>
            <person name="King R."/>
        </authorList>
    </citation>
    <scope>NUCLEOTIDE SEQUENCE</scope>
</reference>
<dbReference type="Gene3D" id="3.40.50.1820">
    <property type="entry name" value="alpha/beta hydrolase"/>
    <property type="match status" value="1"/>
</dbReference>
<comment type="similarity">
    <text evidence="1">Belongs to the type-B carboxylesterase/lipase family.</text>
</comment>
<dbReference type="OrthoDB" id="19653at2759"/>
<evidence type="ECO:0000256" key="4">
    <source>
        <dbReference type="ARBA" id="ARBA00023180"/>
    </source>
</evidence>
<keyword evidence="5" id="KW-0732">Signal</keyword>
<organism evidence="7 8">
    <name type="scientific">Diatraea saccharalis</name>
    <name type="common">sugarcane borer</name>
    <dbReference type="NCBI Taxonomy" id="40085"/>
    <lineage>
        <taxon>Eukaryota</taxon>
        <taxon>Metazoa</taxon>
        <taxon>Ecdysozoa</taxon>
        <taxon>Arthropoda</taxon>
        <taxon>Hexapoda</taxon>
        <taxon>Insecta</taxon>
        <taxon>Pterygota</taxon>
        <taxon>Neoptera</taxon>
        <taxon>Endopterygota</taxon>
        <taxon>Lepidoptera</taxon>
        <taxon>Glossata</taxon>
        <taxon>Ditrysia</taxon>
        <taxon>Pyraloidea</taxon>
        <taxon>Crambidae</taxon>
        <taxon>Crambinae</taxon>
        <taxon>Diatraea</taxon>
    </lineage>
</organism>
<keyword evidence="3" id="KW-0378">Hydrolase</keyword>
<dbReference type="InterPro" id="IPR002018">
    <property type="entry name" value="CarbesteraseB"/>
</dbReference>
<dbReference type="AlphaFoldDB" id="A0A9N9RG08"/>
<evidence type="ECO:0000256" key="2">
    <source>
        <dbReference type="ARBA" id="ARBA00022487"/>
    </source>
</evidence>
<feature type="signal peptide" evidence="5">
    <location>
        <begin position="1"/>
        <end position="19"/>
    </location>
</feature>
<evidence type="ECO:0000256" key="1">
    <source>
        <dbReference type="ARBA" id="ARBA00005964"/>
    </source>
</evidence>
<evidence type="ECO:0000256" key="5">
    <source>
        <dbReference type="SAM" id="SignalP"/>
    </source>
</evidence>
<proteinExistence type="inferred from homology"/>
<keyword evidence="2" id="KW-0719">Serine esterase</keyword>
<keyword evidence="8" id="KW-1185">Reference proteome</keyword>
<feature type="chain" id="PRO_5040379194" description="Carboxylesterase type B domain-containing protein" evidence="5">
    <location>
        <begin position="20"/>
        <end position="482"/>
    </location>
</feature>
<keyword evidence="4" id="KW-0325">Glycoprotein</keyword>
<dbReference type="SUPFAM" id="SSF53474">
    <property type="entry name" value="alpha/beta-Hydrolases"/>
    <property type="match status" value="1"/>
</dbReference>
<evidence type="ECO:0000259" key="6">
    <source>
        <dbReference type="Pfam" id="PF00135"/>
    </source>
</evidence>
<dbReference type="PANTHER" id="PTHR43142:SF1">
    <property type="entry name" value="CARBOXYLIC ESTER HYDROLASE"/>
    <property type="match status" value="1"/>
</dbReference>
<evidence type="ECO:0000313" key="8">
    <source>
        <dbReference type="Proteomes" id="UP001153714"/>
    </source>
</evidence>
<feature type="domain" description="Carboxylesterase type B" evidence="6">
    <location>
        <begin position="26"/>
        <end position="479"/>
    </location>
</feature>
<dbReference type="InterPro" id="IPR029058">
    <property type="entry name" value="AB_hydrolase_fold"/>
</dbReference>